<dbReference type="AlphaFoldDB" id="A0A2S8B8E8"/>
<reference evidence="3" key="1">
    <citation type="submission" date="2017-11" db="EMBL/GenBank/DDBJ databases">
        <title>The complete genome sequence of Sphingopyxis pomeranensis sp. nov. strain WS5A3p.</title>
        <authorList>
            <person name="Kaminski M.A."/>
        </authorList>
    </citation>
    <scope>NUCLEOTIDE SEQUENCE [LARGE SCALE GENOMIC DNA]</scope>
    <source>
        <strain evidence="3">WS5A3p</strain>
    </source>
</reference>
<dbReference type="Gene3D" id="6.20.20.10">
    <property type="match status" value="1"/>
</dbReference>
<dbReference type="Proteomes" id="UP000238954">
    <property type="component" value="Chromosome"/>
</dbReference>
<dbReference type="RefSeq" id="WP_105998850.1">
    <property type="nucleotide sequence ID" value="NZ_CM009578.1"/>
</dbReference>
<dbReference type="OrthoDB" id="7449554at2"/>
<gene>
    <name evidence="2" type="ORF">CVO77_09620</name>
</gene>
<evidence type="ECO:0000313" key="2">
    <source>
        <dbReference type="EMBL" id="PQM28682.1"/>
    </source>
</evidence>
<sequence>MSHPSNIVHCSGPHDPHALDGISVRPRTGDLDLRCPVCAGHGQWNSQIDLISQRSIRACCPKCDGRGWIETGDDLVPSPDIALSPPSSTGKRQPQWVVRLDPSDDSEGGHDTDGSKAP</sequence>
<protein>
    <submittedName>
        <fullName evidence="2">Uncharacterized protein</fullName>
    </submittedName>
</protein>
<feature type="region of interest" description="Disordered" evidence="1">
    <location>
        <begin position="71"/>
        <end position="118"/>
    </location>
</feature>
<dbReference type="SUPFAM" id="SSF57938">
    <property type="entry name" value="DnaJ/Hsp40 cysteine-rich domain"/>
    <property type="match status" value="1"/>
</dbReference>
<accession>A0A2S8B8E8</accession>
<proteinExistence type="predicted"/>
<evidence type="ECO:0000313" key="3">
    <source>
        <dbReference type="Proteomes" id="UP000238954"/>
    </source>
</evidence>
<evidence type="ECO:0000256" key="1">
    <source>
        <dbReference type="SAM" id="MobiDB-lite"/>
    </source>
</evidence>
<comment type="caution">
    <text evidence="2">The sequence shown here is derived from an EMBL/GenBank/DDBJ whole genome shotgun (WGS) entry which is preliminary data.</text>
</comment>
<dbReference type="InterPro" id="IPR036410">
    <property type="entry name" value="HSP_DnaJ_Cys-rich_dom_sf"/>
</dbReference>
<name>A0A2S8B8E8_9SPHN</name>
<feature type="compositionally biased region" description="Basic and acidic residues" evidence="1">
    <location>
        <begin position="107"/>
        <end position="118"/>
    </location>
</feature>
<organism evidence="2 3">
    <name type="scientific">Sphingopyxis lindanitolerans</name>
    <dbReference type="NCBI Taxonomy" id="2054227"/>
    <lineage>
        <taxon>Bacteria</taxon>
        <taxon>Pseudomonadati</taxon>
        <taxon>Pseudomonadota</taxon>
        <taxon>Alphaproteobacteria</taxon>
        <taxon>Sphingomonadales</taxon>
        <taxon>Sphingomonadaceae</taxon>
        <taxon>Sphingopyxis</taxon>
    </lineage>
</organism>
<keyword evidence="3" id="KW-1185">Reference proteome</keyword>
<dbReference type="EMBL" id="PHFW01000002">
    <property type="protein sequence ID" value="PQM28682.1"/>
    <property type="molecule type" value="Genomic_DNA"/>
</dbReference>